<dbReference type="Proteomes" id="UP001631993">
    <property type="component" value="Unassembled WGS sequence"/>
</dbReference>
<evidence type="ECO:0000313" key="4">
    <source>
        <dbReference type="Proteomes" id="UP001631993"/>
    </source>
</evidence>
<feature type="region of interest" description="Disordered" evidence="1">
    <location>
        <begin position="168"/>
        <end position="187"/>
    </location>
</feature>
<keyword evidence="2" id="KW-0472">Membrane</keyword>
<organism evidence="3 4">
    <name type="scientific">Streptomyces galilaeus</name>
    <dbReference type="NCBI Taxonomy" id="33899"/>
    <lineage>
        <taxon>Bacteria</taxon>
        <taxon>Bacillati</taxon>
        <taxon>Actinomycetota</taxon>
        <taxon>Actinomycetes</taxon>
        <taxon>Kitasatosporales</taxon>
        <taxon>Streptomycetaceae</taxon>
        <taxon>Streptomyces</taxon>
    </lineage>
</organism>
<evidence type="ECO:0000256" key="2">
    <source>
        <dbReference type="SAM" id="Phobius"/>
    </source>
</evidence>
<feature type="transmembrane region" description="Helical" evidence="2">
    <location>
        <begin position="20"/>
        <end position="44"/>
    </location>
</feature>
<proteinExistence type="predicted"/>
<gene>
    <name evidence="3" type="ORF">ACKI1S_46270</name>
</gene>
<feature type="compositionally biased region" description="Basic residues" evidence="1">
    <location>
        <begin position="178"/>
        <end position="187"/>
    </location>
</feature>
<evidence type="ECO:0000256" key="1">
    <source>
        <dbReference type="SAM" id="MobiDB-lite"/>
    </source>
</evidence>
<comment type="caution">
    <text evidence="3">The sequence shown here is derived from an EMBL/GenBank/DDBJ whole genome shotgun (WGS) entry which is preliminary data.</text>
</comment>
<evidence type="ECO:0000313" key="3">
    <source>
        <dbReference type="EMBL" id="MFM9653469.1"/>
    </source>
</evidence>
<protein>
    <submittedName>
        <fullName evidence="3">Uncharacterized protein</fullName>
    </submittedName>
</protein>
<dbReference type="EMBL" id="JBJVNE010000053">
    <property type="protein sequence ID" value="MFM9653469.1"/>
    <property type="molecule type" value="Genomic_DNA"/>
</dbReference>
<accession>A0ABW9IYG1</accession>
<dbReference type="RefSeq" id="WP_369278440.1">
    <property type="nucleotide sequence ID" value="NZ_JBJVMW010000042.1"/>
</dbReference>
<reference evidence="3 4" key="1">
    <citation type="submission" date="2024-12" db="EMBL/GenBank/DDBJ databases">
        <title>Forecasting of Potato common scab and diversities of Pathogenic streptomyces spp. in china.</title>
        <authorList>
            <person name="Handique U."/>
            <person name="Wu J."/>
        </authorList>
    </citation>
    <scope>NUCLEOTIDE SEQUENCE [LARGE SCALE GENOMIC DNA]</scope>
    <source>
        <strain evidence="3 4">ZRIMU1585</strain>
    </source>
</reference>
<keyword evidence="4" id="KW-1185">Reference proteome</keyword>
<keyword evidence="2" id="KW-0812">Transmembrane</keyword>
<name>A0ABW9IYG1_STRGJ</name>
<keyword evidence="2" id="KW-1133">Transmembrane helix</keyword>
<sequence length="187" mass="20384">MNDCPPTAFCPDHPVDPGLLVLIAVALIAIALFATAAVLLVVTLDTATRYIRRRLTRTRRTAAAYAAAITRVRDSHTRRPDGTCAHCCVTWPCPTLCLLAGAPCGPGCEDRHGTPPDPAPPRPHRDVMAAAVEDWWLTTDPVQDRDTGAEVAAHVEMYLHGSGYRITPWPHTPGPSRARTRLRSRAR</sequence>